<dbReference type="Pfam" id="PF00005">
    <property type="entry name" value="ABC_tran"/>
    <property type="match status" value="1"/>
</dbReference>
<keyword evidence="6 10" id="KW-0067">ATP-binding</keyword>
<dbReference type="EMBL" id="CP010994">
    <property type="protein sequence ID" value="AMN34419.1"/>
    <property type="molecule type" value="Genomic_DNA"/>
</dbReference>
<evidence type="ECO:0000256" key="7">
    <source>
        <dbReference type="ARBA" id="ARBA00022967"/>
    </source>
</evidence>
<dbReference type="SMART" id="SM00382">
    <property type="entry name" value="AAA"/>
    <property type="match status" value="1"/>
</dbReference>
<dbReference type="CDD" id="cd03225">
    <property type="entry name" value="ABC_cobalt_CbiO_domain1"/>
    <property type="match status" value="1"/>
</dbReference>
<dbReference type="InterPro" id="IPR003593">
    <property type="entry name" value="AAA+_ATPase"/>
</dbReference>
<evidence type="ECO:0000256" key="3">
    <source>
        <dbReference type="ARBA" id="ARBA00022448"/>
    </source>
</evidence>
<dbReference type="EMBL" id="LRPU01000050">
    <property type="protein sequence ID" value="KXA13009.1"/>
    <property type="molecule type" value="Genomic_DNA"/>
</dbReference>
<evidence type="ECO:0000256" key="5">
    <source>
        <dbReference type="ARBA" id="ARBA00022741"/>
    </source>
</evidence>
<dbReference type="Proteomes" id="UP000070260">
    <property type="component" value="Chromosome"/>
</dbReference>
<dbReference type="Proteomes" id="UP000859547">
    <property type="component" value="Unassembled WGS sequence"/>
</dbReference>
<dbReference type="EMBL" id="DACTCB010000017">
    <property type="protein sequence ID" value="HAT4308808.1"/>
    <property type="molecule type" value="Genomic_DNA"/>
</dbReference>
<evidence type="ECO:0000313" key="14">
    <source>
        <dbReference type="EMBL" id="KXA13009.1"/>
    </source>
</evidence>
<dbReference type="InterPro" id="IPR015856">
    <property type="entry name" value="ABC_transpr_CbiO/EcfA_su"/>
</dbReference>
<dbReference type="EMBL" id="UAWG01000025">
    <property type="protein sequence ID" value="SQB61770.1"/>
    <property type="molecule type" value="Genomic_DNA"/>
</dbReference>
<evidence type="ECO:0000256" key="9">
    <source>
        <dbReference type="ARBA" id="ARBA00025157"/>
    </source>
</evidence>
<dbReference type="InterPro" id="IPR027417">
    <property type="entry name" value="P-loop_NTPase"/>
</dbReference>
<dbReference type="SMR" id="A0A133N9N1"/>
<dbReference type="InterPro" id="IPR017871">
    <property type="entry name" value="ABC_transporter-like_CS"/>
</dbReference>
<evidence type="ECO:0000313" key="16">
    <source>
        <dbReference type="EMBL" id="SQC85328.1"/>
    </source>
</evidence>
<dbReference type="NCBIfam" id="NF010157">
    <property type="entry name" value="PRK13636.1"/>
    <property type="match status" value="1"/>
</dbReference>
<sequence>MEDYILKVEELNYNYSDGTHALKGINMNIKRGEVTAILGGNGVGKSTLFQNFNGILKPSSGRILFDNKPIDYSRKGIMKLRESIGIVFQDPDNQLFSASVYQDVSFGAVNMKLPEDEIRKRVDNALKRTGIEHLKNKPTHCLSFGQKKRVAIAGVLVMEPKVLILDEPTAGLDPMGVSEIMKLLVEMQKELGITIIIATHDIDIVPLYCDNVFVMKEGRVILQGNPKEVFAEKEVIRKVNLRLPRIGHLMEILKEKDGFVFDELDLTIGQARKTINSWKNKIFND</sequence>
<dbReference type="PANTHER" id="PTHR43553">
    <property type="entry name" value="HEAVY METAL TRANSPORTER"/>
    <property type="match status" value="1"/>
</dbReference>
<dbReference type="Proteomes" id="UP000070646">
    <property type="component" value="Unassembled WGS sequence"/>
</dbReference>
<evidence type="ECO:0000256" key="6">
    <source>
        <dbReference type="ARBA" id="ARBA00022840"/>
    </source>
</evidence>
<dbReference type="GO" id="GO:0016887">
    <property type="term" value="F:ATP hydrolysis activity"/>
    <property type="evidence" value="ECO:0007669"/>
    <property type="project" value="InterPro"/>
</dbReference>
<dbReference type="EMBL" id="UAWO01000005">
    <property type="protein sequence ID" value="SQC85328.1"/>
    <property type="molecule type" value="Genomic_DNA"/>
</dbReference>
<accession>A0A133N9N1</accession>
<comment type="subcellular location">
    <subcellularLocation>
        <location evidence="1 10">Cell membrane</location>
        <topology evidence="1 10">Peripheral membrane protein</topology>
    </subcellularLocation>
</comment>
<dbReference type="GO" id="GO:0043190">
    <property type="term" value="C:ATP-binding cassette (ABC) transporter complex"/>
    <property type="evidence" value="ECO:0007669"/>
    <property type="project" value="TreeGrafter"/>
</dbReference>
<dbReference type="SUPFAM" id="SSF52540">
    <property type="entry name" value="P-loop containing nucleoside triphosphate hydrolases"/>
    <property type="match status" value="1"/>
</dbReference>
<reference evidence="14 18" key="2">
    <citation type="submission" date="2016-01" db="EMBL/GenBank/DDBJ databases">
        <authorList>
            <person name="Oliw E.H."/>
        </authorList>
    </citation>
    <scope>NUCLEOTIDE SEQUENCE [LARGE SCALE GENOMIC DNA]</scope>
    <source>
        <strain evidence="14 18">MJR7757A</strain>
    </source>
</reference>
<dbReference type="PROSITE" id="PS00211">
    <property type="entry name" value="ABC_TRANSPORTER_1"/>
    <property type="match status" value="1"/>
</dbReference>
<keyword evidence="4 10" id="KW-1003">Cell membrane</keyword>
<dbReference type="RefSeq" id="WP_011591332.1">
    <property type="nucleotide sequence ID" value="NZ_CABEEQ010000002.1"/>
</dbReference>
<comment type="function">
    <text evidence="9">Probably part of an ABC transporter complex. Responsible for energy coupling to the transport system.</text>
</comment>
<evidence type="ECO:0000313" key="15">
    <source>
        <dbReference type="EMBL" id="SQB61770.1"/>
    </source>
</evidence>
<dbReference type="PATRIC" id="fig|1502.156.peg.212"/>
<keyword evidence="7" id="KW-1278">Translocase</keyword>
<evidence type="ECO:0000256" key="2">
    <source>
        <dbReference type="ARBA" id="ARBA00005417"/>
    </source>
</evidence>
<dbReference type="NCBIfam" id="TIGR01166">
    <property type="entry name" value="cbiO"/>
    <property type="match status" value="1"/>
</dbReference>
<dbReference type="GO" id="GO:0006824">
    <property type="term" value="P:cobalt ion transport"/>
    <property type="evidence" value="ECO:0007669"/>
    <property type="project" value="InterPro"/>
</dbReference>
<name>A0A133N9N1_CLOPF</name>
<gene>
    <name evidence="15" type="primary">cbiO_2</name>
    <name evidence="12" type="synonym">cbiO</name>
    <name evidence="14" type="ORF">HMPREF3222_00989</name>
    <name evidence="13" type="ORF">I9080_002647</name>
    <name evidence="12" type="ORF">JFP838_01140</name>
    <name evidence="15" type="ORF">NCTC10719_03462</name>
    <name evidence="16" type="ORF">NCTC8081_03116</name>
</gene>
<evidence type="ECO:0000256" key="1">
    <source>
        <dbReference type="ARBA" id="ARBA00004202"/>
    </source>
</evidence>
<dbReference type="InterPro" id="IPR005876">
    <property type="entry name" value="Co_trans_ATP-bd"/>
</dbReference>
<evidence type="ECO:0000313" key="13">
    <source>
        <dbReference type="EMBL" id="HAT4308808.1"/>
    </source>
</evidence>
<comment type="function">
    <text evidence="10">Part of an ABC transporter complex. Responsible for energy coupling to the transport system.</text>
</comment>
<proteinExistence type="inferred from homology"/>
<protein>
    <recommendedName>
        <fullName evidence="10">ABC transporter ATP-binding protein</fullName>
    </recommendedName>
</protein>
<dbReference type="GO" id="GO:0005524">
    <property type="term" value="F:ATP binding"/>
    <property type="evidence" value="ECO:0007669"/>
    <property type="project" value="UniProtKB-UniRule"/>
</dbReference>
<evidence type="ECO:0000313" key="12">
    <source>
        <dbReference type="EMBL" id="AMN34419.1"/>
    </source>
</evidence>
<keyword evidence="5 10" id="KW-0547">Nucleotide-binding</keyword>
<evidence type="ECO:0000313" key="20">
    <source>
        <dbReference type="Proteomes" id="UP000250234"/>
    </source>
</evidence>
<evidence type="ECO:0000313" key="17">
    <source>
        <dbReference type="Proteomes" id="UP000070260"/>
    </source>
</evidence>
<dbReference type="Proteomes" id="UP000250234">
    <property type="component" value="Unassembled WGS sequence"/>
</dbReference>
<organism evidence="14 18">
    <name type="scientific">Clostridium perfringens</name>
    <dbReference type="NCBI Taxonomy" id="1502"/>
    <lineage>
        <taxon>Bacteria</taxon>
        <taxon>Bacillati</taxon>
        <taxon>Bacillota</taxon>
        <taxon>Clostridia</taxon>
        <taxon>Eubacteriales</taxon>
        <taxon>Clostridiaceae</taxon>
        <taxon>Clostridium</taxon>
    </lineage>
</organism>
<reference evidence="13" key="3">
    <citation type="journal article" date="2018" name="Genome Biol.">
        <title>SKESA: strategic k-mer extension for scrupulous assemblies.</title>
        <authorList>
            <person name="Souvorov A."/>
            <person name="Agarwala R."/>
            <person name="Lipman D.J."/>
        </authorList>
    </citation>
    <scope>NUCLEOTIDE SEQUENCE</scope>
    <source>
        <strain evidence="13">C8</strain>
    </source>
</reference>
<dbReference type="Gene3D" id="3.40.50.300">
    <property type="entry name" value="P-loop containing nucleotide triphosphate hydrolases"/>
    <property type="match status" value="1"/>
</dbReference>
<dbReference type="FunFam" id="3.40.50.300:FF:000224">
    <property type="entry name" value="Energy-coupling factor transporter ATP-binding protein EcfA"/>
    <property type="match status" value="1"/>
</dbReference>
<dbReference type="PANTHER" id="PTHR43553:SF24">
    <property type="entry name" value="ENERGY-COUPLING FACTOR TRANSPORTER ATP-BINDING PROTEIN ECFA1"/>
    <property type="match status" value="1"/>
</dbReference>
<keyword evidence="8 10" id="KW-0472">Membrane</keyword>
<comment type="similarity">
    <text evidence="2 10">Belongs to the ABC transporter superfamily.</text>
</comment>
<dbReference type="GO" id="GO:0042626">
    <property type="term" value="F:ATPase-coupled transmembrane transporter activity"/>
    <property type="evidence" value="ECO:0007669"/>
    <property type="project" value="TreeGrafter"/>
</dbReference>
<keyword evidence="3 10" id="KW-0813">Transport</keyword>
<dbReference type="InterPro" id="IPR003439">
    <property type="entry name" value="ABC_transporter-like_ATP-bd"/>
</dbReference>
<reference evidence="13" key="5">
    <citation type="submission" date="2020-07" db="EMBL/GenBank/DDBJ databases">
        <authorList>
            <consortium name="NCBI Pathogen Detection Project"/>
        </authorList>
    </citation>
    <scope>NUCLEOTIDE SEQUENCE</scope>
    <source>
        <strain evidence="13">C8</strain>
    </source>
</reference>
<evidence type="ECO:0000313" key="19">
    <source>
        <dbReference type="Proteomes" id="UP000249986"/>
    </source>
</evidence>
<evidence type="ECO:0000256" key="8">
    <source>
        <dbReference type="ARBA" id="ARBA00023136"/>
    </source>
</evidence>
<reference evidence="19 20" key="4">
    <citation type="submission" date="2018-06" db="EMBL/GenBank/DDBJ databases">
        <authorList>
            <consortium name="Pathogen Informatics"/>
            <person name="Doyle S."/>
        </authorList>
    </citation>
    <scope>NUCLEOTIDE SEQUENCE [LARGE SCALE GENOMIC DNA]</scope>
    <source>
        <strain evidence="15 19">NCTC10719</strain>
        <strain evidence="16 20">NCTC8081</strain>
    </source>
</reference>
<feature type="domain" description="ABC transporter" evidence="11">
    <location>
        <begin position="6"/>
        <end position="242"/>
    </location>
</feature>
<keyword evidence="15" id="KW-0378">Hydrolase</keyword>
<reference evidence="12 17" key="1">
    <citation type="journal article" date="2016" name="PLoS ONE">
        <title>Plasmid Characterization and Chromosome Analysis of Two netF+ Clostridium perfringens Isolates Associated with Foal and Canine Necrotizing Enteritis.</title>
        <authorList>
            <person name="Mehdizadeh Gohari I."/>
            <person name="Kropinski A.M."/>
            <person name="Weese S.J."/>
            <person name="Parreira V.R."/>
            <person name="Whitehead A.E."/>
            <person name="Boerlin P."/>
            <person name="Prescott J.F."/>
        </authorList>
    </citation>
    <scope>NUCLEOTIDE SEQUENCE [LARGE SCALE GENOMIC DNA]</scope>
    <source>
        <strain evidence="12 17">JP838</strain>
    </source>
</reference>
<evidence type="ECO:0000313" key="18">
    <source>
        <dbReference type="Proteomes" id="UP000070646"/>
    </source>
</evidence>
<dbReference type="OrthoDB" id="9784332at2"/>
<dbReference type="AlphaFoldDB" id="A0A133N9N1"/>
<evidence type="ECO:0000256" key="10">
    <source>
        <dbReference type="RuleBase" id="RU364103"/>
    </source>
</evidence>
<evidence type="ECO:0000256" key="4">
    <source>
        <dbReference type="ARBA" id="ARBA00022475"/>
    </source>
</evidence>
<dbReference type="InterPro" id="IPR050095">
    <property type="entry name" value="ECF_ABC_transporter_ATP-bd"/>
</dbReference>
<dbReference type="Proteomes" id="UP000249986">
    <property type="component" value="Unassembled WGS sequence"/>
</dbReference>
<evidence type="ECO:0000259" key="11">
    <source>
        <dbReference type="PROSITE" id="PS50893"/>
    </source>
</evidence>
<dbReference type="PROSITE" id="PS50893">
    <property type="entry name" value="ABC_TRANSPORTER_2"/>
    <property type="match status" value="1"/>
</dbReference>